<keyword evidence="1" id="KW-0812">Transmembrane</keyword>
<feature type="transmembrane region" description="Helical" evidence="1">
    <location>
        <begin position="57"/>
        <end position="74"/>
    </location>
</feature>
<dbReference type="Proteomes" id="UP000515472">
    <property type="component" value="Chromosome"/>
</dbReference>
<keyword evidence="1" id="KW-0472">Membrane</keyword>
<feature type="transmembrane region" description="Helical" evidence="1">
    <location>
        <begin position="122"/>
        <end position="140"/>
    </location>
</feature>
<dbReference type="AlphaFoldDB" id="A0A6S6LZT8"/>
<name>A0A6S6LZT8_9BACT</name>
<keyword evidence="3" id="KW-1185">Reference proteome</keyword>
<keyword evidence="1" id="KW-1133">Transmembrane helix</keyword>
<evidence type="ECO:0000313" key="3">
    <source>
        <dbReference type="Proteomes" id="UP000515472"/>
    </source>
</evidence>
<gene>
    <name evidence="2" type="ORF">GEOBRER4_n0219</name>
</gene>
<feature type="transmembrane region" description="Helical" evidence="1">
    <location>
        <begin position="81"/>
        <end position="102"/>
    </location>
</feature>
<feature type="transmembrane region" description="Helical" evidence="1">
    <location>
        <begin position="20"/>
        <end position="37"/>
    </location>
</feature>
<organism evidence="2 3">
    <name type="scientific">Citrifermentans bremense</name>
    <dbReference type="NCBI Taxonomy" id="60035"/>
    <lineage>
        <taxon>Bacteria</taxon>
        <taxon>Pseudomonadati</taxon>
        <taxon>Thermodesulfobacteriota</taxon>
        <taxon>Desulfuromonadia</taxon>
        <taxon>Geobacterales</taxon>
        <taxon>Geobacteraceae</taxon>
        <taxon>Citrifermentans</taxon>
    </lineage>
</organism>
<proteinExistence type="predicted"/>
<accession>A0A6S6LZT8</accession>
<dbReference type="RefSeq" id="WP_185243869.1">
    <property type="nucleotide sequence ID" value="NZ_AP023213.1"/>
</dbReference>
<dbReference type="EMBL" id="AP023213">
    <property type="protein sequence ID" value="BCG45466.1"/>
    <property type="molecule type" value="Genomic_DNA"/>
</dbReference>
<evidence type="ECO:0000256" key="1">
    <source>
        <dbReference type="SAM" id="Phobius"/>
    </source>
</evidence>
<protein>
    <submittedName>
        <fullName evidence="2">Uncharacterized protein</fullName>
    </submittedName>
</protein>
<reference evidence="2 3" key="1">
    <citation type="submission" date="2020-06" db="EMBL/GenBank/DDBJ databases">
        <title>Interaction of electrochemicaly active bacteria, Geobacter bremensis R4 on different carbon anode.</title>
        <authorList>
            <person name="Meng L."/>
            <person name="Yoshida N."/>
        </authorList>
    </citation>
    <scope>NUCLEOTIDE SEQUENCE [LARGE SCALE GENOMIC DNA]</scope>
    <source>
        <strain evidence="2 3">R4</strain>
    </source>
</reference>
<sequence length="153" mass="17554">MKQTDQKVVASPDERKRDYILVPLIGVYLLSMLITLSHLGQPYPFMGKIYTGEASESLIFVDSVVKLYLIVGILKRQRLTLWLLIAYNFVESASGISNLLLLPVQQIVTASGALAPDYHYRINAFSVFVLFLLLNVFLFFNRDRFDNKSIYLW</sequence>
<evidence type="ECO:0000313" key="2">
    <source>
        <dbReference type="EMBL" id="BCG45466.1"/>
    </source>
</evidence>
<dbReference type="KEGG" id="gbn:GEOBRER4_02160"/>